<dbReference type="InterPro" id="IPR025121">
    <property type="entry name" value="GTPase_HflX_N"/>
</dbReference>
<dbReference type="RefSeq" id="WP_378292956.1">
    <property type="nucleotide sequence ID" value="NZ_JBHULE010000019.1"/>
</dbReference>
<reference evidence="8" key="1">
    <citation type="journal article" date="2019" name="Int. J. Syst. Evol. Microbiol.">
        <title>The Global Catalogue of Microorganisms (GCM) 10K type strain sequencing project: providing services to taxonomists for standard genome sequencing and annotation.</title>
        <authorList>
            <consortium name="The Broad Institute Genomics Platform"/>
            <consortium name="The Broad Institute Genome Sequencing Center for Infectious Disease"/>
            <person name="Wu L."/>
            <person name="Ma J."/>
        </authorList>
    </citation>
    <scope>NUCLEOTIDE SEQUENCE [LARGE SCALE GENOMIC DNA]</scope>
    <source>
        <strain evidence="8">KCTC 52274</strain>
    </source>
</reference>
<dbReference type="Pfam" id="PF01926">
    <property type="entry name" value="MMR_HSR1"/>
    <property type="match status" value="1"/>
</dbReference>
<keyword evidence="2 5" id="KW-0547">Nucleotide-binding</keyword>
<dbReference type="PANTHER" id="PTHR10229">
    <property type="entry name" value="GTP-BINDING PROTEIN HFLX"/>
    <property type="match status" value="1"/>
</dbReference>
<proteinExistence type="inferred from homology"/>
<comment type="subunit">
    <text evidence="5">Monomer. Associates with the 50S ribosomal subunit.</text>
</comment>
<evidence type="ECO:0000313" key="8">
    <source>
        <dbReference type="Proteomes" id="UP001597319"/>
    </source>
</evidence>
<dbReference type="InterPro" id="IPR032305">
    <property type="entry name" value="GTP-bd_M"/>
</dbReference>
<dbReference type="HAMAP" id="MF_00900">
    <property type="entry name" value="GTPase_HflX"/>
    <property type="match status" value="1"/>
</dbReference>
<dbReference type="CDD" id="cd01878">
    <property type="entry name" value="HflX"/>
    <property type="match status" value="1"/>
</dbReference>
<dbReference type="Pfam" id="PF13167">
    <property type="entry name" value="GTP-bdg_N"/>
    <property type="match status" value="1"/>
</dbReference>
<keyword evidence="8" id="KW-1185">Reference proteome</keyword>
<evidence type="ECO:0000256" key="2">
    <source>
        <dbReference type="ARBA" id="ARBA00022741"/>
    </source>
</evidence>
<dbReference type="InterPro" id="IPR030394">
    <property type="entry name" value="G_HFLX_dom"/>
</dbReference>
<keyword evidence="5" id="KW-0963">Cytoplasm</keyword>
<accession>A0ABW5LF10</accession>
<evidence type="ECO:0000256" key="5">
    <source>
        <dbReference type="HAMAP-Rule" id="MF_00900"/>
    </source>
</evidence>
<dbReference type="PANTHER" id="PTHR10229:SF0">
    <property type="entry name" value="GTP-BINDING PROTEIN 6-RELATED"/>
    <property type="match status" value="1"/>
</dbReference>
<comment type="similarity">
    <text evidence="5">Belongs to the TRAFAC class OBG-HflX-like GTPase superfamily. HflX GTPase family.</text>
</comment>
<dbReference type="SUPFAM" id="SSF52540">
    <property type="entry name" value="P-loop containing nucleoside triphosphate hydrolases"/>
    <property type="match status" value="1"/>
</dbReference>
<dbReference type="PROSITE" id="PS51705">
    <property type="entry name" value="G_HFLX"/>
    <property type="match status" value="1"/>
</dbReference>
<dbReference type="InterPro" id="IPR016496">
    <property type="entry name" value="GTPase_HflX"/>
</dbReference>
<evidence type="ECO:0000256" key="3">
    <source>
        <dbReference type="ARBA" id="ARBA00022842"/>
    </source>
</evidence>
<dbReference type="InterPro" id="IPR027417">
    <property type="entry name" value="P-loop_NTPase"/>
</dbReference>
<feature type="domain" description="Hflx-type G" evidence="6">
    <location>
        <begin position="200"/>
        <end position="385"/>
    </location>
</feature>
<dbReference type="Pfam" id="PF16360">
    <property type="entry name" value="GTP-bdg_M"/>
    <property type="match status" value="1"/>
</dbReference>
<comment type="subcellular location">
    <subcellularLocation>
        <location evidence="5">Cytoplasm</location>
    </subcellularLocation>
    <text evidence="5">May associate with membranes.</text>
</comment>
<comment type="function">
    <text evidence="5">GTPase that associates with the 50S ribosomal subunit and may have a role during protein synthesis or ribosome biogenesis.</text>
</comment>
<dbReference type="EMBL" id="JBHULE010000019">
    <property type="protein sequence ID" value="MFD2563493.1"/>
    <property type="molecule type" value="Genomic_DNA"/>
</dbReference>
<evidence type="ECO:0000256" key="1">
    <source>
        <dbReference type="ARBA" id="ARBA00022723"/>
    </source>
</evidence>
<keyword evidence="4 5" id="KW-0342">GTP-binding</keyword>
<dbReference type="InterPro" id="IPR006073">
    <property type="entry name" value="GTP-bd"/>
</dbReference>
<keyword evidence="3" id="KW-0460">Magnesium</keyword>
<name>A0ABW5LF10_9FLAO</name>
<evidence type="ECO:0000313" key="7">
    <source>
        <dbReference type="EMBL" id="MFD2563493.1"/>
    </source>
</evidence>
<gene>
    <name evidence="5 7" type="primary">hflX</name>
    <name evidence="7" type="ORF">ACFSR1_12510</name>
</gene>
<protein>
    <recommendedName>
        <fullName evidence="5">GTPase HflX</fullName>
    </recommendedName>
    <alternativeName>
        <fullName evidence="5">GTP-binding protein HflX</fullName>
    </alternativeName>
</protein>
<evidence type="ECO:0000259" key="6">
    <source>
        <dbReference type="PROSITE" id="PS51705"/>
    </source>
</evidence>
<dbReference type="PIRSF" id="PIRSF006809">
    <property type="entry name" value="GTP-binding_hflX_prd"/>
    <property type="match status" value="1"/>
</dbReference>
<comment type="caution">
    <text evidence="7">The sequence shown here is derived from an EMBL/GenBank/DDBJ whole genome shotgun (WGS) entry which is preliminary data.</text>
</comment>
<dbReference type="Gene3D" id="6.10.250.2860">
    <property type="match status" value="1"/>
</dbReference>
<dbReference type="PRINTS" id="PR00326">
    <property type="entry name" value="GTP1OBG"/>
</dbReference>
<dbReference type="Proteomes" id="UP001597319">
    <property type="component" value="Unassembled WGS sequence"/>
</dbReference>
<dbReference type="InterPro" id="IPR042108">
    <property type="entry name" value="GTPase_HflX_N_sf"/>
</dbReference>
<keyword evidence="1" id="KW-0479">Metal-binding</keyword>
<dbReference type="Gene3D" id="3.40.50.11060">
    <property type="entry name" value="GTPase HflX, N-terminal domain"/>
    <property type="match status" value="1"/>
</dbReference>
<evidence type="ECO:0000256" key="4">
    <source>
        <dbReference type="ARBA" id="ARBA00023134"/>
    </source>
</evidence>
<dbReference type="Gene3D" id="3.40.50.300">
    <property type="entry name" value="P-loop containing nucleotide triphosphate hydrolases"/>
    <property type="match status" value="1"/>
</dbReference>
<sequence>MLEKEETVYEKAILIGIITKNQDEDKLTEFLDELEFLTYTAGGEVVKRFTQKMDIPNSKTFIGSGKMEEVLAYVEQHDIGTVVFDDELTPAQQRNIERILKAKIVDRTNLILDIFAQRAQTSYARTQVELAQYQYLLPRLTGLWTHLERQRGGIGMRGPGETEIETDRRIVRDRISLLKKKLLTIDKQMATQRGNRGKLVRVALVGYTNVGKSTLMNVIAKSDVFAENKLFATLDTTVRKVVIGNLPFLLSDTVGFIRKLPTQLVESFKSTLDEVREADLLLHVVDISHPQFEDHIDSVNNILNEIDSSDKRAIMVFNKIDAYQHETIDKDDLTTERTKVHYTLDDWKQTWMSKIGDNALFISAINKENMDTFRKRVYKEVRDIHVTRFPYNNFLYPEFVEE</sequence>
<dbReference type="NCBIfam" id="TIGR03156">
    <property type="entry name" value="GTP_HflX"/>
    <property type="match status" value="1"/>
</dbReference>
<organism evidence="7 8">
    <name type="scientific">Aquimarina rubra</name>
    <dbReference type="NCBI Taxonomy" id="1920033"/>
    <lineage>
        <taxon>Bacteria</taxon>
        <taxon>Pseudomonadati</taxon>
        <taxon>Bacteroidota</taxon>
        <taxon>Flavobacteriia</taxon>
        <taxon>Flavobacteriales</taxon>
        <taxon>Flavobacteriaceae</taxon>
        <taxon>Aquimarina</taxon>
    </lineage>
</organism>